<dbReference type="Pfam" id="PF01722">
    <property type="entry name" value="BolA"/>
    <property type="match status" value="1"/>
</dbReference>
<dbReference type="RefSeq" id="XP_005842929.1">
    <property type="nucleotide sequence ID" value="XM_005842867.1"/>
</dbReference>
<comment type="similarity">
    <text evidence="1">Belongs to the BolA/IbaG family.</text>
</comment>
<dbReference type="InterPro" id="IPR036065">
    <property type="entry name" value="BolA-like_sf"/>
</dbReference>
<dbReference type="InterPro" id="IPR002634">
    <property type="entry name" value="BolA"/>
</dbReference>
<dbReference type="GO" id="GO:0016226">
    <property type="term" value="P:iron-sulfur cluster assembly"/>
    <property type="evidence" value="ECO:0007669"/>
    <property type="project" value="TreeGrafter"/>
</dbReference>
<evidence type="ECO:0000313" key="4">
    <source>
        <dbReference type="Proteomes" id="UP000008141"/>
    </source>
</evidence>
<proteinExistence type="inferred from homology"/>
<dbReference type="PANTHER" id="PTHR46230">
    <property type="match status" value="1"/>
</dbReference>
<dbReference type="PIRSF" id="PIRSF003113">
    <property type="entry name" value="BolA"/>
    <property type="match status" value="1"/>
</dbReference>
<dbReference type="FunCoup" id="E1ZTL3">
    <property type="interactions" value="421"/>
</dbReference>
<gene>
    <name evidence="3" type="ORF">CHLNCDRAFT_15183</name>
</gene>
<evidence type="ECO:0000256" key="1">
    <source>
        <dbReference type="RuleBase" id="RU003860"/>
    </source>
</evidence>
<dbReference type="InParanoid" id="E1ZTL3"/>
<dbReference type="STRING" id="554065.E1ZTL3"/>
<evidence type="ECO:0008006" key="5">
    <source>
        <dbReference type="Google" id="ProtNLM"/>
    </source>
</evidence>
<dbReference type="Proteomes" id="UP000008141">
    <property type="component" value="Unassembled WGS sequence"/>
</dbReference>
<accession>E1ZTL3</accession>
<evidence type="ECO:0000256" key="2">
    <source>
        <dbReference type="SAM" id="MobiDB-lite"/>
    </source>
</evidence>
<dbReference type="KEGG" id="cvr:CHLNCDRAFT_15183"/>
<keyword evidence="4" id="KW-1185">Reference proteome</keyword>
<name>E1ZTL3_CHLVA</name>
<dbReference type="GeneID" id="17350255"/>
<dbReference type="AlphaFoldDB" id="E1ZTL3"/>
<protein>
    <recommendedName>
        <fullName evidence="5">BolA family transcriptional regulator</fullName>
    </recommendedName>
</protein>
<reference evidence="3 4" key="1">
    <citation type="journal article" date="2010" name="Plant Cell">
        <title>The Chlorella variabilis NC64A genome reveals adaptation to photosymbiosis, coevolution with viruses, and cryptic sex.</title>
        <authorList>
            <person name="Blanc G."/>
            <person name="Duncan G."/>
            <person name="Agarkova I."/>
            <person name="Borodovsky M."/>
            <person name="Gurnon J."/>
            <person name="Kuo A."/>
            <person name="Lindquist E."/>
            <person name="Lucas S."/>
            <person name="Pangilinan J."/>
            <person name="Polle J."/>
            <person name="Salamov A."/>
            <person name="Terry A."/>
            <person name="Yamada T."/>
            <person name="Dunigan D.D."/>
            <person name="Grigoriev I.V."/>
            <person name="Claverie J.M."/>
            <person name="Van Etten J.L."/>
        </authorList>
    </citation>
    <scope>NUCLEOTIDE SEQUENCE [LARGE SCALE GENOMIC DNA]</scope>
    <source>
        <strain evidence="3 4">NC64A</strain>
    </source>
</reference>
<feature type="non-terminal residue" evidence="3">
    <location>
        <position position="1"/>
    </location>
</feature>
<feature type="non-terminal residue" evidence="3">
    <location>
        <position position="81"/>
    </location>
</feature>
<dbReference type="EMBL" id="GL433872">
    <property type="protein sequence ID" value="EFN50827.1"/>
    <property type="molecule type" value="Genomic_DNA"/>
</dbReference>
<sequence length="81" mass="8682">VQEAFQPASLSVENESHKHAGHSGNPGGGPDAETHFKVEIVSAAFEGKKPVQRHRMVYQLLQAEIDAGVHALALKTKTPAE</sequence>
<dbReference type="Gene3D" id="3.30.300.90">
    <property type="entry name" value="BolA-like"/>
    <property type="match status" value="1"/>
</dbReference>
<dbReference type="OMA" id="QTHFKAV"/>
<evidence type="ECO:0000313" key="3">
    <source>
        <dbReference type="EMBL" id="EFN50827.1"/>
    </source>
</evidence>
<dbReference type="SUPFAM" id="SSF82657">
    <property type="entry name" value="BolA-like"/>
    <property type="match status" value="1"/>
</dbReference>
<feature type="region of interest" description="Disordered" evidence="2">
    <location>
        <begin position="1"/>
        <end position="33"/>
    </location>
</feature>
<organism evidence="4">
    <name type="scientific">Chlorella variabilis</name>
    <name type="common">Green alga</name>
    <dbReference type="NCBI Taxonomy" id="554065"/>
    <lineage>
        <taxon>Eukaryota</taxon>
        <taxon>Viridiplantae</taxon>
        <taxon>Chlorophyta</taxon>
        <taxon>core chlorophytes</taxon>
        <taxon>Trebouxiophyceae</taxon>
        <taxon>Chlorellales</taxon>
        <taxon>Chlorellaceae</taxon>
        <taxon>Chlorella clade</taxon>
        <taxon>Chlorella</taxon>
    </lineage>
</organism>
<dbReference type="PANTHER" id="PTHR46230:SF7">
    <property type="entry name" value="BOLA-LIKE PROTEIN 1"/>
    <property type="match status" value="1"/>
</dbReference>
<dbReference type="OrthoDB" id="411584at2759"/>
<dbReference type="eggNOG" id="KOG2313">
    <property type="taxonomic scope" value="Eukaryota"/>
</dbReference>